<gene>
    <name evidence="2" type="ORF">Bca52824_003085</name>
</gene>
<protein>
    <submittedName>
        <fullName evidence="2">Uncharacterized protein</fullName>
    </submittedName>
</protein>
<name>A0A8X7WNA1_BRACI</name>
<dbReference type="EMBL" id="JAAMPC010000001">
    <property type="protein sequence ID" value="KAG2331905.1"/>
    <property type="molecule type" value="Genomic_DNA"/>
</dbReference>
<comment type="caution">
    <text evidence="2">The sequence shown here is derived from an EMBL/GenBank/DDBJ whole genome shotgun (WGS) entry which is preliminary data.</text>
</comment>
<dbReference type="Proteomes" id="UP000886595">
    <property type="component" value="Unassembled WGS sequence"/>
</dbReference>
<keyword evidence="3" id="KW-1185">Reference proteome</keyword>
<feature type="region of interest" description="Disordered" evidence="1">
    <location>
        <begin position="33"/>
        <end position="60"/>
    </location>
</feature>
<dbReference type="AlphaFoldDB" id="A0A8X7WNA1"/>
<reference evidence="2 3" key="1">
    <citation type="submission" date="2020-02" db="EMBL/GenBank/DDBJ databases">
        <authorList>
            <person name="Ma Q."/>
            <person name="Huang Y."/>
            <person name="Song X."/>
            <person name="Pei D."/>
        </authorList>
    </citation>
    <scope>NUCLEOTIDE SEQUENCE [LARGE SCALE GENOMIC DNA]</scope>
    <source>
        <strain evidence="2">Sxm20200214</strain>
        <tissue evidence="2">Leaf</tissue>
    </source>
</reference>
<evidence type="ECO:0000313" key="2">
    <source>
        <dbReference type="EMBL" id="KAG2331905.1"/>
    </source>
</evidence>
<proteinExistence type="predicted"/>
<evidence type="ECO:0000313" key="3">
    <source>
        <dbReference type="Proteomes" id="UP000886595"/>
    </source>
</evidence>
<sequence length="77" mass="8643">MKEAAKPDKTTYESRPMIHLMPKVMAVKPRKTGATLKPCTPLPPKRKGEPSQWVQSSFTKGKTYDLEGSKKKLKTKA</sequence>
<organism evidence="2 3">
    <name type="scientific">Brassica carinata</name>
    <name type="common">Ethiopian mustard</name>
    <name type="synonym">Abyssinian cabbage</name>
    <dbReference type="NCBI Taxonomy" id="52824"/>
    <lineage>
        <taxon>Eukaryota</taxon>
        <taxon>Viridiplantae</taxon>
        <taxon>Streptophyta</taxon>
        <taxon>Embryophyta</taxon>
        <taxon>Tracheophyta</taxon>
        <taxon>Spermatophyta</taxon>
        <taxon>Magnoliopsida</taxon>
        <taxon>eudicotyledons</taxon>
        <taxon>Gunneridae</taxon>
        <taxon>Pentapetalae</taxon>
        <taxon>rosids</taxon>
        <taxon>malvids</taxon>
        <taxon>Brassicales</taxon>
        <taxon>Brassicaceae</taxon>
        <taxon>Brassiceae</taxon>
        <taxon>Brassica</taxon>
    </lineage>
</organism>
<accession>A0A8X7WNA1</accession>
<evidence type="ECO:0000256" key="1">
    <source>
        <dbReference type="SAM" id="MobiDB-lite"/>
    </source>
</evidence>